<gene>
    <name evidence="12" type="ORF">PT974_10669</name>
</gene>
<feature type="compositionally biased region" description="Basic and acidic residues" evidence="10">
    <location>
        <begin position="129"/>
        <end position="151"/>
    </location>
</feature>
<name>A0ABR0SAI0_9HYPO</name>
<reference evidence="12 13" key="1">
    <citation type="submission" date="2024-01" db="EMBL/GenBank/DDBJ databases">
        <title>Complete genome of Cladobotryum mycophilum ATHUM6906.</title>
        <authorList>
            <person name="Christinaki A.C."/>
            <person name="Myridakis A.I."/>
            <person name="Kouvelis V.N."/>
        </authorList>
    </citation>
    <scope>NUCLEOTIDE SEQUENCE [LARGE SCALE GENOMIC DNA]</scope>
    <source>
        <strain evidence="12 13">ATHUM6906</strain>
    </source>
</reference>
<evidence type="ECO:0000256" key="5">
    <source>
        <dbReference type="ARBA" id="ARBA00022824"/>
    </source>
</evidence>
<evidence type="ECO:0000313" key="13">
    <source>
        <dbReference type="Proteomes" id="UP001338125"/>
    </source>
</evidence>
<feature type="compositionally biased region" description="Low complexity" evidence="10">
    <location>
        <begin position="169"/>
        <end position="190"/>
    </location>
</feature>
<sequence>MATTDGDRNSHDISSRELSILLSRLKQNVLHPTQEDERRLRISEYERTRVEMNLNFAQSAFNKLEQTSGNRHTGRRTDAQVDLGAQREILELLFDRLEDYKKLAVDNEEEGSSEEDLLGDIIHTPSESQDSRRSSDAKGDGAPEERIHKPELPTSLMETESTPEPPAQPSSDTPHPTTTTIEHPTETSQTLRARGSNTPSSQTAHSTARAALFANRRKPVTPQTTTATAEAILDQQRGEQEAILESIRKMAGSLKTSSQSFSASLELDKDRLGAASSSMEKSELGMEAAKGRMGSLQRMTEGEGFFGRMWLYGWVYVLMFLLVGVAMFLPKLRF</sequence>
<evidence type="ECO:0000256" key="7">
    <source>
        <dbReference type="ARBA" id="ARBA00022927"/>
    </source>
</evidence>
<keyword evidence="4 11" id="KW-0812">Transmembrane</keyword>
<comment type="subcellular location">
    <subcellularLocation>
        <location evidence="1">Endoplasmic reticulum membrane</location>
        <topology evidence="1">Single-pass type IV membrane protein</topology>
    </subcellularLocation>
</comment>
<feature type="compositionally biased region" description="Polar residues" evidence="10">
    <location>
        <begin position="195"/>
        <end position="206"/>
    </location>
</feature>
<keyword evidence="6" id="KW-0931">ER-Golgi transport</keyword>
<comment type="similarity">
    <text evidence="2">Belongs to the USE1 family.</text>
</comment>
<evidence type="ECO:0000256" key="1">
    <source>
        <dbReference type="ARBA" id="ARBA00004163"/>
    </source>
</evidence>
<dbReference type="PANTHER" id="PTHR13050">
    <property type="entry name" value="USE1-LIKE PROTEIN"/>
    <property type="match status" value="1"/>
</dbReference>
<proteinExistence type="inferred from homology"/>
<protein>
    <recommendedName>
        <fullName evidence="14">Synaptobrevin</fullName>
    </recommendedName>
</protein>
<dbReference type="EMBL" id="JAVFKD010000015">
    <property type="protein sequence ID" value="KAK5989169.1"/>
    <property type="molecule type" value="Genomic_DNA"/>
</dbReference>
<evidence type="ECO:0000256" key="9">
    <source>
        <dbReference type="ARBA" id="ARBA00023136"/>
    </source>
</evidence>
<evidence type="ECO:0000256" key="4">
    <source>
        <dbReference type="ARBA" id="ARBA00022692"/>
    </source>
</evidence>
<evidence type="ECO:0000256" key="6">
    <source>
        <dbReference type="ARBA" id="ARBA00022892"/>
    </source>
</evidence>
<keyword evidence="3" id="KW-0813">Transport</keyword>
<comment type="caution">
    <text evidence="12">The sequence shown here is derived from an EMBL/GenBank/DDBJ whole genome shotgun (WGS) entry which is preliminary data.</text>
</comment>
<evidence type="ECO:0000256" key="3">
    <source>
        <dbReference type="ARBA" id="ARBA00022448"/>
    </source>
</evidence>
<keyword evidence="13" id="KW-1185">Reference proteome</keyword>
<organism evidence="12 13">
    <name type="scientific">Cladobotryum mycophilum</name>
    <dbReference type="NCBI Taxonomy" id="491253"/>
    <lineage>
        <taxon>Eukaryota</taxon>
        <taxon>Fungi</taxon>
        <taxon>Dikarya</taxon>
        <taxon>Ascomycota</taxon>
        <taxon>Pezizomycotina</taxon>
        <taxon>Sordariomycetes</taxon>
        <taxon>Hypocreomycetidae</taxon>
        <taxon>Hypocreales</taxon>
        <taxon>Hypocreaceae</taxon>
        <taxon>Cladobotryum</taxon>
    </lineage>
</organism>
<feature type="transmembrane region" description="Helical" evidence="11">
    <location>
        <begin position="309"/>
        <end position="329"/>
    </location>
</feature>
<keyword evidence="9 11" id="KW-0472">Membrane</keyword>
<evidence type="ECO:0008006" key="14">
    <source>
        <dbReference type="Google" id="ProtNLM"/>
    </source>
</evidence>
<evidence type="ECO:0000256" key="10">
    <source>
        <dbReference type="SAM" id="MobiDB-lite"/>
    </source>
</evidence>
<keyword evidence="5" id="KW-0256">Endoplasmic reticulum</keyword>
<keyword evidence="8 11" id="KW-1133">Transmembrane helix</keyword>
<keyword evidence="7" id="KW-0653">Protein transport</keyword>
<evidence type="ECO:0000256" key="11">
    <source>
        <dbReference type="SAM" id="Phobius"/>
    </source>
</evidence>
<evidence type="ECO:0000313" key="12">
    <source>
        <dbReference type="EMBL" id="KAK5989169.1"/>
    </source>
</evidence>
<evidence type="ECO:0000256" key="8">
    <source>
        <dbReference type="ARBA" id="ARBA00022989"/>
    </source>
</evidence>
<feature type="region of interest" description="Disordered" evidence="10">
    <location>
        <begin position="124"/>
        <end position="207"/>
    </location>
</feature>
<evidence type="ECO:0000256" key="2">
    <source>
        <dbReference type="ARBA" id="ARBA00007891"/>
    </source>
</evidence>
<accession>A0ABR0SAI0</accession>
<dbReference type="Proteomes" id="UP001338125">
    <property type="component" value="Unassembled WGS sequence"/>
</dbReference>
<dbReference type="InterPro" id="IPR019150">
    <property type="entry name" value="Vesicle_transport_protein_Use1"/>
</dbReference>
<dbReference type="PANTHER" id="PTHR13050:SF7">
    <property type="entry name" value="VESICLE TRANSPORT PROTEIN USE1"/>
    <property type="match status" value="1"/>
</dbReference>